<evidence type="ECO:0000313" key="9">
    <source>
        <dbReference type="EMBL" id="KAK6343840.1"/>
    </source>
</evidence>
<dbReference type="Proteomes" id="UP001375240">
    <property type="component" value="Unassembled WGS sequence"/>
</dbReference>
<feature type="signal peptide" evidence="7">
    <location>
        <begin position="1"/>
        <end position="17"/>
    </location>
</feature>
<keyword evidence="10" id="KW-1185">Reference proteome</keyword>
<dbReference type="GO" id="GO:0004190">
    <property type="term" value="F:aspartic-type endopeptidase activity"/>
    <property type="evidence" value="ECO:0007669"/>
    <property type="project" value="UniProtKB-KW"/>
</dbReference>
<dbReference type="Pfam" id="PF00026">
    <property type="entry name" value="Asp"/>
    <property type="match status" value="1"/>
</dbReference>
<dbReference type="PANTHER" id="PTHR47966:SF2">
    <property type="entry name" value="ASPERGILLOPEPSIN-1-RELATED"/>
    <property type="match status" value="1"/>
</dbReference>
<evidence type="ECO:0000256" key="6">
    <source>
        <dbReference type="RuleBase" id="RU000454"/>
    </source>
</evidence>
<feature type="active site" evidence="5">
    <location>
        <position position="135"/>
    </location>
</feature>
<evidence type="ECO:0000259" key="8">
    <source>
        <dbReference type="PROSITE" id="PS51767"/>
    </source>
</evidence>
<comment type="caution">
    <text evidence="9">The sequence shown here is derived from an EMBL/GenBank/DDBJ whole genome shotgun (WGS) entry which is preliminary data.</text>
</comment>
<name>A0AAV9UNS2_9PEZI</name>
<evidence type="ECO:0000313" key="10">
    <source>
        <dbReference type="Proteomes" id="UP001375240"/>
    </source>
</evidence>
<dbReference type="InterPro" id="IPR034163">
    <property type="entry name" value="Aspergillopepsin-like_cat_dom"/>
</dbReference>
<dbReference type="Gene3D" id="2.40.70.10">
    <property type="entry name" value="Acid Proteases"/>
    <property type="match status" value="2"/>
</dbReference>
<gene>
    <name evidence="9" type="primary">PEP1_2</name>
    <name evidence="9" type="ORF">TWF696_007496</name>
</gene>
<dbReference type="PANTHER" id="PTHR47966">
    <property type="entry name" value="BETA-SITE APP-CLEAVING ENZYME, ISOFORM A-RELATED"/>
    <property type="match status" value="1"/>
</dbReference>
<evidence type="ECO:0000256" key="2">
    <source>
        <dbReference type="ARBA" id="ARBA00022670"/>
    </source>
</evidence>
<evidence type="ECO:0000256" key="7">
    <source>
        <dbReference type="SAM" id="SignalP"/>
    </source>
</evidence>
<keyword evidence="9" id="KW-0812">Transmembrane</keyword>
<sequence length="402" mass="44403">MHYTTWSLLLSILPALAFPFATDVHDVPQDKIDLAIPEDFETESTFTVPAIPNPNFRRDGFLELKKAYHKYQRHFSYLVIPPGLLNYTTSNYTTSEDLLRRGARTGSSAAVPVGQDIMYLAPVYIGNQKFNLNFDTGSSDLWVFSNKLPKSLQTQRKKLGGTLYTPAANIKPVKGFTWGSSYVDGSTASGVVVVDKVKIGGITVAKQAVGMTSKVSRNLEYFNGDGILGLAFSILNSVAPTKQKTWFENALPQLKAKVFTANLNRLAVGSYDWGYINPKYSKRIGWAKLRTSSGWWHVDAAGGIKVNGKSATDRRSYNLGAVLDTGSSLLLLPDPLVKLYYAKVPKARYIPEAGAWVYPCTSDSLQSFGNPSALPFIYGDVFFKANFGVFDFGNRRFGFSQK</sequence>
<dbReference type="AlphaFoldDB" id="A0AAV9UNS2"/>
<accession>A0AAV9UNS2</accession>
<reference evidence="9 10" key="1">
    <citation type="submission" date="2019-10" db="EMBL/GenBank/DDBJ databases">
        <authorList>
            <person name="Palmer J.M."/>
        </authorList>
    </citation>
    <scope>NUCLEOTIDE SEQUENCE [LARGE SCALE GENOMIC DNA]</scope>
    <source>
        <strain evidence="9 10">TWF696</strain>
    </source>
</reference>
<evidence type="ECO:0000256" key="3">
    <source>
        <dbReference type="ARBA" id="ARBA00022750"/>
    </source>
</evidence>
<feature type="active site" evidence="5">
    <location>
        <position position="324"/>
    </location>
</feature>
<dbReference type="InterPro" id="IPR001969">
    <property type="entry name" value="Aspartic_peptidase_AS"/>
</dbReference>
<feature type="domain" description="Peptidase A1" evidence="8">
    <location>
        <begin position="119"/>
        <end position="402"/>
    </location>
</feature>
<dbReference type="PROSITE" id="PS51767">
    <property type="entry name" value="PEPTIDASE_A1"/>
    <property type="match status" value="1"/>
</dbReference>
<evidence type="ECO:0000256" key="5">
    <source>
        <dbReference type="PIRSR" id="PIRSR601461-1"/>
    </source>
</evidence>
<keyword evidence="7" id="KW-0732">Signal</keyword>
<keyword evidence="9" id="KW-0675">Receptor</keyword>
<dbReference type="InterPro" id="IPR001461">
    <property type="entry name" value="Aspartic_peptidase_A1"/>
</dbReference>
<proteinExistence type="inferred from homology"/>
<keyword evidence="2 6" id="KW-0645">Protease</keyword>
<dbReference type="InterPro" id="IPR021109">
    <property type="entry name" value="Peptidase_aspartic_dom_sf"/>
</dbReference>
<evidence type="ECO:0000256" key="1">
    <source>
        <dbReference type="ARBA" id="ARBA00007447"/>
    </source>
</evidence>
<feature type="chain" id="PRO_5043328754" evidence="7">
    <location>
        <begin position="18"/>
        <end position="402"/>
    </location>
</feature>
<evidence type="ECO:0000256" key="4">
    <source>
        <dbReference type="ARBA" id="ARBA00022801"/>
    </source>
</evidence>
<keyword evidence="4 6" id="KW-0378">Hydrolase</keyword>
<dbReference type="PRINTS" id="PR00792">
    <property type="entry name" value="PEPSIN"/>
</dbReference>
<organism evidence="9 10">
    <name type="scientific">Orbilia brochopaga</name>
    <dbReference type="NCBI Taxonomy" id="3140254"/>
    <lineage>
        <taxon>Eukaryota</taxon>
        <taxon>Fungi</taxon>
        <taxon>Dikarya</taxon>
        <taxon>Ascomycota</taxon>
        <taxon>Pezizomycotina</taxon>
        <taxon>Orbiliomycetes</taxon>
        <taxon>Orbiliales</taxon>
        <taxon>Orbiliaceae</taxon>
        <taxon>Orbilia</taxon>
    </lineage>
</organism>
<keyword evidence="9" id="KW-0472">Membrane</keyword>
<dbReference type="CDD" id="cd06097">
    <property type="entry name" value="Aspergillopepsin_like"/>
    <property type="match status" value="1"/>
</dbReference>
<dbReference type="EMBL" id="JAVHNQ010000006">
    <property type="protein sequence ID" value="KAK6343840.1"/>
    <property type="molecule type" value="Genomic_DNA"/>
</dbReference>
<dbReference type="GO" id="GO:0006508">
    <property type="term" value="P:proteolysis"/>
    <property type="evidence" value="ECO:0007669"/>
    <property type="project" value="UniProtKB-KW"/>
</dbReference>
<comment type="similarity">
    <text evidence="1 6">Belongs to the peptidase A1 family.</text>
</comment>
<dbReference type="InterPro" id="IPR033121">
    <property type="entry name" value="PEPTIDASE_A1"/>
</dbReference>
<protein>
    <submittedName>
        <fullName evidence="9">Type I transmembrane sorting receptor</fullName>
    </submittedName>
</protein>
<keyword evidence="3 6" id="KW-0064">Aspartyl protease</keyword>
<dbReference type="SUPFAM" id="SSF50630">
    <property type="entry name" value="Acid proteases"/>
    <property type="match status" value="1"/>
</dbReference>
<dbReference type="PROSITE" id="PS00141">
    <property type="entry name" value="ASP_PROTEASE"/>
    <property type="match status" value="2"/>
</dbReference>